<evidence type="ECO:0000313" key="3">
    <source>
        <dbReference type="EMBL" id="CAL8138499.1"/>
    </source>
</evidence>
<organism evidence="3 4">
    <name type="scientific">Orchesella dallaii</name>
    <dbReference type="NCBI Taxonomy" id="48710"/>
    <lineage>
        <taxon>Eukaryota</taxon>
        <taxon>Metazoa</taxon>
        <taxon>Ecdysozoa</taxon>
        <taxon>Arthropoda</taxon>
        <taxon>Hexapoda</taxon>
        <taxon>Collembola</taxon>
        <taxon>Entomobryomorpha</taxon>
        <taxon>Entomobryoidea</taxon>
        <taxon>Orchesellidae</taxon>
        <taxon>Orchesellinae</taxon>
        <taxon>Orchesella</taxon>
    </lineage>
</organism>
<feature type="region of interest" description="Disordered" evidence="2">
    <location>
        <begin position="178"/>
        <end position="226"/>
    </location>
</feature>
<proteinExistence type="predicted"/>
<evidence type="ECO:0000256" key="2">
    <source>
        <dbReference type="SAM" id="MobiDB-lite"/>
    </source>
</evidence>
<name>A0ABP1RY63_9HEXA</name>
<accession>A0ABP1RY63</accession>
<gene>
    <name evidence="3" type="ORF">ODALV1_LOCUS27392</name>
</gene>
<protein>
    <submittedName>
        <fullName evidence="3">Uncharacterized protein</fullName>
    </submittedName>
</protein>
<feature type="coiled-coil region" evidence="1">
    <location>
        <begin position="37"/>
        <end position="120"/>
    </location>
</feature>
<dbReference type="Proteomes" id="UP001642540">
    <property type="component" value="Unassembled WGS sequence"/>
</dbReference>
<dbReference type="EMBL" id="CAXLJM020000124">
    <property type="protein sequence ID" value="CAL8138499.1"/>
    <property type="molecule type" value="Genomic_DNA"/>
</dbReference>
<keyword evidence="4" id="KW-1185">Reference proteome</keyword>
<evidence type="ECO:0000256" key="1">
    <source>
        <dbReference type="SAM" id="Coils"/>
    </source>
</evidence>
<sequence>MGEVDVEQAQFNREVHDGIRVFNEGHSKFGDQIQSFIKDAKELASELMEVCSEQEEKVERDETRKETNEVISNIEGFLTKKDEDWVKMIRGRMDKLHDEVQGMQEEAQRLEREWDEFQEFVLTSPYLTAQLEEIIREFQLQFGNTMETMESEFGKIKQLLEQLMGYFPVKIDAVVAEAKTKEEESKEEPEEEDEDDSNQNGDDNQRNKDEDEGPPAKKMKKCGNDQ</sequence>
<keyword evidence="1" id="KW-0175">Coiled coil</keyword>
<comment type="caution">
    <text evidence="3">The sequence shown here is derived from an EMBL/GenBank/DDBJ whole genome shotgun (WGS) entry which is preliminary data.</text>
</comment>
<feature type="compositionally biased region" description="Basic residues" evidence="2">
    <location>
        <begin position="217"/>
        <end position="226"/>
    </location>
</feature>
<reference evidence="3 4" key="1">
    <citation type="submission" date="2024-08" db="EMBL/GenBank/DDBJ databases">
        <authorList>
            <person name="Cucini C."/>
            <person name="Frati F."/>
        </authorList>
    </citation>
    <scope>NUCLEOTIDE SEQUENCE [LARGE SCALE GENOMIC DNA]</scope>
</reference>
<evidence type="ECO:0000313" key="4">
    <source>
        <dbReference type="Proteomes" id="UP001642540"/>
    </source>
</evidence>
<feature type="compositionally biased region" description="Acidic residues" evidence="2">
    <location>
        <begin position="185"/>
        <end position="197"/>
    </location>
</feature>